<dbReference type="Gene3D" id="3.40.50.170">
    <property type="entry name" value="Formyl transferase, N-terminal domain"/>
    <property type="match status" value="1"/>
</dbReference>
<comment type="caution">
    <text evidence="10">The sequence shown here is derived from an EMBL/GenBank/DDBJ whole genome shotgun (WGS) entry which is preliminary data.</text>
</comment>
<comment type="pathway">
    <text evidence="1">Purine metabolism; IMP biosynthesis via de novo pathway; N(2)-formyl-N(1)-(5-phospho-D-ribosyl)glycinamide from N(1)-(5-phospho-D-ribosyl)glycinamide (10-formyl THF route): step 1/1.</text>
</comment>
<evidence type="ECO:0000256" key="7">
    <source>
        <dbReference type="ARBA" id="ARBA00041682"/>
    </source>
</evidence>
<reference evidence="10 11" key="1">
    <citation type="submission" date="2020-10" db="EMBL/GenBank/DDBJ databases">
        <title>Connecting structure to function with the recovery of over 1000 high-quality activated sludge metagenome-assembled genomes encoding full-length rRNA genes using long-read sequencing.</title>
        <authorList>
            <person name="Singleton C.M."/>
            <person name="Petriglieri F."/>
            <person name="Kristensen J.M."/>
            <person name="Kirkegaard R.H."/>
            <person name="Michaelsen T.Y."/>
            <person name="Andersen M.H."/>
            <person name="Karst S.M."/>
            <person name="Dueholm M.S."/>
            <person name="Nielsen P.H."/>
            <person name="Albertsen M."/>
        </authorList>
    </citation>
    <scope>NUCLEOTIDE SEQUENCE [LARGE SCALE GENOMIC DNA]</scope>
    <source>
        <strain evidence="10">Lyne_18-Q3-R50-59_MAXAC.006</strain>
    </source>
</reference>
<dbReference type="InterPro" id="IPR002376">
    <property type="entry name" value="Formyl_transf_N"/>
</dbReference>
<organism evidence="10 11">
    <name type="scientific">Candidatus Neomicrothrix subdominans</name>
    <dbReference type="NCBI Taxonomy" id="2954438"/>
    <lineage>
        <taxon>Bacteria</taxon>
        <taxon>Bacillati</taxon>
        <taxon>Actinomycetota</taxon>
        <taxon>Acidimicrobiia</taxon>
        <taxon>Acidimicrobiales</taxon>
        <taxon>Microthrixaceae</taxon>
        <taxon>Candidatus Neomicrothrix</taxon>
    </lineage>
</organism>
<evidence type="ECO:0000259" key="9">
    <source>
        <dbReference type="Pfam" id="PF00551"/>
    </source>
</evidence>
<dbReference type="Proteomes" id="UP000727993">
    <property type="component" value="Unassembled WGS sequence"/>
</dbReference>
<evidence type="ECO:0000313" key="11">
    <source>
        <dbReference type="Proteomes" id="UP000727993"/>
    </source>
</evidence>
<dbReference type="Pfam" id="PF00551">
    <property type="entry name" value="Formyl_trans_N"/>
    <property type="match status" value="1"/>
</dbReference>
<name>A0A936NCE4_9ACTN</name>
<keyword evidence="4" id="KW-0658">Purine biosynthesis</keyword>
<evidence type="ECO:0000256" key="8">
    <source>
        <dbReference type="ARBA" id="ARBA00047664"/>
    </source>
</evidence>
<dbReference type="SUPFAM" id="SSF53328">
    <property type="entry name" value="Formyltransferase"/>
    <property type="match status" value="1"/>
</dbReference>
<accession>A0A936NCE4</accession>
<evidence type="ECO:0000256" key="3">
    <source>
        <dbReference type="ARBA" id="ARBA00022679"/>
    </source>
</evidence>
<dbReference type="GO" id="GO:0004644">
    <property type="term" value="F:phosphoribosylglycinamide formyltransferase activity"/>
    <property type="evidence" value="ECO:0007669"/>
    <property type="project" value="UniProtKB-EC"/>
</dbReference>
<dbReference type="EC" id="2.1.2.2" evidence="2"/>
<evidence type="ECO:0000256" key="4">
    <source>
        <dbReference type="ARBA" id="ARBA00022755"/>
    </source>
</evidence>
<comment type="catalytic activity">
    <reaction evidence="8">
        <text>N(1)-(5-phospho-beta-D-ribosyl)glycinamide + (6R)-10-formyltetrahydrofolate = N(2)-formyl-N(1)-(5-phospho-beta-D-ribosyl)glycinamide + (6S)-5,6,7,8-tetrahydrofolate + H(+)</text>
        <dbReference type="Rhea" id="RHEA:15053"/>
        <dbReference type="ChEBI" id="CHEBI:15378"/>
        <dbReference type="ChEBI" id="CHEBI:57453"/>
        <dbReference type="ChEBI" id="CHEBI:143788"/>
        <dbReference type="ChEBI" id="CHEBI:147286"/>
        <dbReference type="ChEBI" id="CHEBI:195366"/>
        <dbReference type="EC" id="2.1.2.2"/>
    </reaction>
</comment>
<dbReference type="InterPro" id="IPR036477">
    <property type="entry name" value="Formyl_transf_N_sf"/>
</dbReference>
<protein>
    <recommendedName>
        <fullName evidence="2">phosphoribosylglycinamide formyltransferase 1</fullName>
        <ecNumber evidence="2">2.1.2.2</ecNumber>
    </recommendedName>
    <alternativeName>
        <fullName evidence="7">5'-phosphoribosylglycinamide transformylase</fullName>
    </alternativeName>
    <alternativeName>
        <fullName evidence="6">GAR transformylase</fullName>
    </alternativeName>
</protein>
<sequence length="189" mass="20335">MGVMVSGSGTLLDAMVESGLEVAAVLVDRHCLAEGVALRHGLPLQVIERTDFSADFDREAFTRRVVATWDELELDLLAMAGWGTVLAGSAFEARPGHIINTHPALLPSFKGWHAVPAALDAGVKVTGCTVHVATVAVDEGPILAQEAVRVLPDDDEASLHERIKAVERRIYPRVLADILRRGYVLDPSV</sequence>
<dbReference type="GO" id="GO:0005829">
    <property type="term" value="C:cytosol"/>
    <property type="evidence" value="ECO:0007669"/>
    <property type="project" value="TreeGrafter"/>
</dbReference>
<comment type="similarity">
    <text evidence="5">Belongs to the GART family.</text>
</comment>
<feature type="domain" description="Formyl transferase N-terminal" evidence="9">
    <location>
        <begin position="10"/>
        <end position="175"/>
    </location>
</feature>
<evidence type="ECO:0000313" key="10">
    <source>
        <dbReference type="EMBL" id="MBK9297385.1"/>
    </source>
</evidence>
<evidence type="ECO:0000256" key="1">
    <source>
        <dbReference type="ARBA" id="ARBA00005054"/>
    </source>
</evidence>
<proteinExistence type="inferred from homology"/>
<evidence type="ECO:0000256" key="5">
    <source>
        <dbReference type="ARBA" id="ARBA00038440"/>
    </source>
</evidence>
<gene>
    <name evidence="10" type="ORF">IPN02_11250</name>
</gene>
<dbReference type="EMBL" id="JADJZA010000007">
    <property type="protein sequence ID" value="MBK9297385.1"/>
    <property type="molecule type" value="Genomic_DNA"/>
</dbReference>
<dbReference type="PANTHER" id="PTHR43369:SF2">
    <property type="entry name" value="PHOSPHORIBOSYLGLYCINAMIDE FORMYLTRANSFERASE"/>
    <property type="match status" value="1"/>
</dbReference>
<dbReference type="InterPro" id="IPR001555">
    <property type="entry name" value="GART_AS"/>
</dbReference>
<dbReference type="GO" id="GO:0006189">
    <property type="term" value="P:'de novo' IMP biosynthetic process"/>
    <property type="evidence" value="ECO:0007669"/>
    <property type="project" value="TreeGrafter"/>
</dbReference>
<dbReference type="PANTHER" id="PTHR43369">
    <property type="entry name" value="PHOSPHORIBOSYLGLYCINAMIDE FORMYLTRANSFERASE"/>
    <property type="match status" value="1"/>
</dbReference>
<dbReference type="AlphaFoldDB" id="A0A936NCE4"/>
<dbReference type="PROSITE" id="PS00373">
    <property type="entry name" value="GART"/>
    <property type="match status" value="1"/>
</dbReference>
<keyword evidence="3" id="KW-0808">Transferase</keyword>
<evidence type="ECO:0000256" key="6">
    <source>
        <dbReference type="ARBA" id="ARBA00041324"/>
    </source>
</evidence>
<evidence type="ECO:0000256" key="2">
    <source>
        <dbReference type="ARBA" id="ARBA00012254"/>
    </source>
</evidence>